<dbReference type="CDD" id="cd00086">
    <property type="entry name" value="homeodomain"/>
    <property type="match status" value="1"/>
</dbReference>
<gene>
    <name evidence="9" type="ORF">OBRU01_20654</name>
</gene>
<evidence type="ECO:0000256" key="3">
    <source>
        <dbReference type="ARBA" id="ARBA00023155"/>
    </source>
</evidence>
<evidence type="ECO:0000313" key="9">
    <source>
        <dbReference type="EMBL" id="KOB66867.1"/>
    </source>
</evidence>
<comment type="caution">
    <text evidence="9">The sequence shown here is derived from an EMBL/GenBank/DDBJ whole genome shotgun (WGS) entry which is preliminary data.</text>
</comment>
<organism evidence="9 10">
    <name type="scientific">Operophtera brumata</name>
    <name type="common">Winter moth</name>
    <name type="synonym">Phalaena brumata</name>
    <dbReference type="NCBI Taxonomy" id="104452"/>
    <lineage>
        <taxon>Eukaryota</taxon>
        <taxon>Metazoa</taxon>
        <taxon>Ecdysozoa</taxon>
        <taxon>Arthropoda</taxon>
        <taxon>Hexapoda</taxon>
        <taxon>Insecta</taxon>
        <taxon>Pterygota</taxon>
        <taxon>Neoptera</taxon>
        <taxon>Endopterygota</taxon>
        <taxon>Lepidoptera</taxon>
        <taxon>Glossata</taxon>
        <taxon>Ditrysia</taxon>
        <taxon>Geometroidea</taxon>
        <taxon>Geometridae</taxon>
        <taxon>Larentiinae</taxon>
        <taxon>Operophtera</taxon>
    </lineage>
</organism>
<feature type="region of interest" description="Disordered" evidence="7">
    <location>
        <begin position="103"/>
        <end position="128"/>
    </location>
</feature>
<feature type="compositionally biased region" description="Low complexity" evidence="7">
    <location>
        <begin position="115"/>
        <end position="128"/>
    </location>
</feature>
<keyword evidence="10" id="KW-1185">Reference proteome</keyword>
<dbReference type="EMBL" id="JTDY01005578">
    <property type="protein sequence ID" value="KOB66867.1"/>
    <property type="molecule type" value="Genomic_DNA"/>
</dbReference>
<protein>
    <submittedName>
        <fullName evidence="9">Putative Homeobox protein bagpipe</fullName>
    </submittedName>
</protein>
<feature type="DNA-binding region" description="Homeobox" evidence="5">
    <location>
        <begin position="166"/>
        <end position="225"/>
    </location>
</feature>
<feature type="region of interest" description="Disordered" evidence="7">
    <location>
        <begin position="142"/>
        <end position="168"/>
    </location>
</feature>
<accession>A0A0L7KUB6</accession>
<dbReference type="SUPFAM" id="SSF46689">
    <property type="entry name" value="Homeodomain-like"/>
    <property type="match status" value="1"/>
</dbReference>
<evidence type="ECO:0000256" key="7">
    <source>
        <dbReference type="SAM" id="MobiDB-lite"/>
    </source>
</evidence>
<evidence type="ECO:0000256" key="4">
    <source>
        <dbReference type="ARBA" id="ARBA00023242"/>
    </source>
</evidence>
<dbReference type="PRINTS" id="PR00024">
    <property type="entry name" value="HOMEOBOX"/>
</dbReference>
<name>A0A0L7KUB6_OPEBR</name>
<evidence type="ECO:0000256" key="6">
    <source>
        <dbReference type="RuleBase" id="RU000682"/>
    </source>
</evidence>
<dbReference type="STRING" id="104452.A0A0L7KUB6"/>
<comment type="subcellular location">
    <subcellularLocation>
        <location evidence="1 5 6">Nucleus</location>
    </subcellularLocation>
</comment>
<evidence type="ECO:0000313" key="10">
    <source>
        <dbReference type="Proteomes" id="UP000037510"/>
    </source>
</evidence>
<dbReference type="GO" id="GO:0030154">
    <property type="term" value="P:cell differentiation"/>
    <property type="evidence" value="ECO:0007669"/>
    <property type="project" value="TreeGrafter"/>
</dbReference>
<dbReference type="PROSITE" id="PS00027">
    <property type="entry name" value="HOMEOBOX_1"/>
    <property type="match status" value="1"/>
</dbReference>
<dbReference type="PANTHER" id="PTHR24340">
    <property type="entry name" value="HOMEOBOX PROTEIN NKX"/>
    <property type="match status" value="1"/>
</dbReference>
<keyword evidence="3 5" id="KW-0371">Homeobox</keyword>
<evidence type="ECO:0000256" key="1">
    <source>
        <dbReference type="ARBA" id="ARBA00004123"/>
    </source>
</evidence>
<proteinExistence type="predicted"/>
<dbReference type="Proteomes" id="UP000037510">
    <property type="component" value="Unassembled WGS sequence"/>
</dbReference>
<evidence type="ECO:0000256" key="2">
    <source>
        <dbReference type="ARBA" id="ARBA00023125"/>
    </source>
</evidence>
<reference evidence="9 10" key="1">
    <citation type="journal article" date="2015" name="Genome Biol. Evol.">
        <title>The genome of winter moth (Operophtera brumata) provides a genomic perspective on sexual dimorphism and phenology.</title>
        <authorList>
            <person name="Derks M.F."/>
            <person name="Smit S."/>
            <person name="Salis L."/>
            <person name="Schijlen E."/>
            <person name="Bossers A."/>
            <person name="Mateman C."/>
            <person name="Pijl A.S."/>
            <person name="de Ridder D."/>
            <person name="Groenen M.A."/>
            <person name="Visser M.E."/>
            <person name="Megens H.J."/>
        </authorList>
    </citation>
    <scope>NUCLEOTIDE SEQUENCE [LARGE SCALE GENOMIC DNA]</scope>
    <source>
        <strain evidence="9">WM2013NL</strain>
        <tissue evidence="9">Head and thorax</tissue>
    </source>
</reference>
<dbReference type="InterPro" id="IPR020479">
    <property type="entry name" value="HD_metazoa"/>
</dbReference>
<evidence type="ECO:0000259" key="8">
    <source>
        <dbReference type="PROSITE" id="PS50071"/>
    </source>
</evidence>
<dbReference type="InterPro" id="IPR017970">
    <property type="entry name" value="Homeobox_CS"/>
</dbReference>
<dbReference type="InterPro" id="IPR009057">
    <property type="entry name" value="Homeodomain-like_sf"/>
</dbReference>
<dbReference type="Gene3D" id="1.10.10.60">
    <property type="entry name" value="Homeodomain-like"/>
    <property type="match status" value="1"/>
</dbReference>
<keyword evidence="2 5" id="KW-0238">DNA-binding</keyword>
<feature type="domain" description="Homeobox" evidence="8">
    <location>
        <begin position="164"/>
        <end position="224"/>
    </location>
</feature>
<dbReference type="PANTHER" id="PTHR24340:SF73">
    <property type="entry name" value="HOMEOBOX PROTEIN BAGPIPE-RELATED"/>
    <property type="match status" value="1"/>
</dbReference>
<dbReference type="SMART" id="SM00389">
    <property type="entry name" value="HOX"/>
    <property type="match status" value="1"/>
</dbReference>
<sequence>MEANLKFKDSILQECEKTNLTTPFSINDILTKENDSKCDFENGMFSFGGKMNFLKASGFSKEDGYAKKEVMDKSMKYYDVCNGYSDFTDDGALDMSRKNNYPVTELSDDYDSRSSHTPSPRRASSPTSDIVYKPFLYEPRKCSTPTDSRISPNYPMTDYSQNTGRKKRSRAAFSHAQVYELERRFSQQRYLSGPERADLASSLKLTETQVKIWFQNRRYKTKRKQLQMQENGMLAAAAAAANHARKVAVKVLVNNNGQPANLPDLKNYQNPMLGKSLSPLFTPANLLEGSPIWKHFAGVYGVDFAKNPEYKTLLQESYNQAVLQSLYAPHLGVSYPNIPLSYMYYPGHPAFGMQMQCELDRSSERFGESSDKEKVVKPKILESVDINENSNQSMASNIEVEN</sequence>
<dbReference type="AlphaFoldDB" id="A0A0L7KUB6"/>
<dbReference type="InterPro" id="IPR001356">
    <property type="entry name" value="HD"/>
</dbReference>
<dbReference type="PROSITE" id="PS50071">
    <property type="entry name" value="HOMEOBOX_2"/>
    <property type="match status" value="1"/>
</dbReference>
<keyword evidence="4 5" id="KW-0539">Nucleus</keyword>
<dbReference type="GO" id="GO:0000981">
    <property type="term" value="F:DNA-binding transcription factor activity, RNA polymerase II-specific"/>
    <property type="evidence" value="ECO:0007669"/>
    <property type="project" value="InterPro"/>
</dbReference>
<dbReference type="GO" id="GO:0000978">
    <property type="term" value="F:RNA polymerase II cis-regulatory region sequence-specific DNA binding"/>
    <property type="evidence" value="ECO:0007669"/>
    <property type="project" value="TreeGrafter"/>
</dbReference>
<dbReference type="Pfam" id="PF00046">
    <property type="entry name" value="Homeodomain"/>
    <property type="match status" value="1"/>
</dbReference>
<dbReference type="GO" id="GO:0005634">
    <property type="term" value="C:nucleus"/>
    <property type="evidence" value="ECO:0007669"/>
    <property type="project" value="UniProtKB-SubCell"/>
</dbReference>
<dbReference type="InterPro" id="IPR050394">
    <property type="entry name" value="Homeobox_NK-like"/>
</dbReference>
<evidence type="ECO:0000256" key="5">
    <source>
        <dbReference type="PROSITE-ProRule" id="PRU00108"/>
    </source>
</evidence>